<reference evidence="1 2" key="1">
    <citation type="submission" date="2024-05" db="EMBL/GenBank/DDBJ databases">
        <authorList>
            <person name="De Oliveira J.P."/>
            <person name="Noriler S.A."/>
            <person name="De Oliveira A.G."/>
            <person name="Sipoli D.S."/>
        </authorList>
    </citation>
    <scope>NUCLEOTIDE SEQUENCE [LARGE SCALE GENOMIC DNA]</scope>
    <source>
        <strain evidence="1 2">LABIM192</strain>
    </source>
</reference>
<accession>A0ABV0IML2</accession>
<proteinExistence type="predicted"/>
<gene>
    <name evidence="1" type="ORF">ABI908_00110</name>
</gene>
<sequence>MYWKIGDRIVFQSKGAPGAQACDAVRRIWMGGIWREAWERGQGKRQANMSNLPALMFDSGSALFKSKGYGMQQAGAQVLEALNDAGQVLVAGRRGKLFHRFELSEGMAGYCLNGSMTYADTGEALPLYSAPYPEMFKP</sequence>
<evidence type="ECO:0000313" key="2">
    <source>
        <dbReference type="Proteomes" id="UP001462502"/>
    </source>
</evidence>
<keyword evidence="2" id="KW-1185">Reference proteome</keyword>
<dbReference type="EMBL" id="JBDXMI010000001">
    <property type="protein sequence ID" value="MEO9382519.1"/>
    <property type="molecule type" value="Genomic_DNA"/>
</dbReference>
<organism evidence="1 2">
    <name type="scientific">Chromobacterium phragmitis</name>
    <dbReference type="NCBI Taxonomy" id="2202141"/>
    <lineage>
        <taxon>Bacteria</taxon>
        <taxon>Pseudomonadati</taxon>
        <taxon>Pseudomonadota</taxon>
        <taxon>Betaproteobacteria</taxon>
        <taxon>Neisseriales</taxon>
        <taxon>Chromobacteriaceae</taxon>
        <taxon>Chromobacterium</taxon>
    </lineage>
</organism>
<comment type="caution">
    <text evidence="1">The sequence shown here is derived from an EMBL/GenBank/DDBJ whole genome shotgun (WGS) entry which is preliminary data.</text>
</comment>
<evidence type="ECO:0000313" key="1">
    <source>
        <dbReference type="EMBL" id="MEO9382519.1"/>
    </source>
</evidence>
<dbReference type="RefSeq" id="WP_347949554.1">
    <property type="nucleotide sequence ID" value="NZ_JBDXMI010000001.1"/>
</dbReference>
<protein>
    <submittedName>
        <fullName evidence="1">Uncharacterized protein</fullName>
    </submittedName>
</protein>
<name>A0ABV0IML2_9NEIS</name>
<dbReference type="Proteomes" id="UP001462502">
    <property type="component" value="Unassembled WGS sequence"/>
</dbReference>